<accession>A0A5A7UT09</accession>
<comment type="caution">
    <text evidence="2">The sequence shown here is derived from an EMBL/GenBank/DDBJ whole genome shotgun (WGS) entry which is preliminary data.</text>
</comment>
<proteinExistence type="predicted"/>
<evidence type="ECO:0008006" key="4">
    <source>
        <dbReference type="Google" id="ProtNLM"/>
    </source>
</evidence>
<sequence length="119" mass="13596">MDIDMIRVIRRDPRTPIVIVFLRVGAEVRVRASWRATRSDHAMRSIVTRQEKMPPRRGSRRRGGRRGREAGRTQPEEQHAVQAANPNAPDTQADLAAIEQRYQDMLQAALDPFLVAQQT</sequence>
<evidence type="ECO:0000313" key="2">
    <source>
        <dbReference type="EMBL" id="KAA0059073.1"/>
    </source>
</evidence>
<dbReference type="EMBL" id="SSTE01006599">
    <property type="protein sequence ID" value="KAA0059073.1"/>
    <property type="molecule type" value="Genomic_DNA"/>
</dbReference>
<dbReference type="Proteomes" id="UP000321393">
    <property type="component" value="Unassembled WGS sequence"/>
</dbReference>
<organism evidence="2 3">
    <name type="scientific">Cucumis melo var. makuwa</name>
    <name type="common">Oriental melon</name>
    <dbReference type="NCBI Taxonomy" id="1194695"/>
    <lineage>
        <taxon>Eukaryota</taxon>
        <taxon>Viridiplantae</taxon>
        <taxon>Streptophyta</taxon>
        <taxon>Embryophyta</taxon>
        <taxon>Tracheophyta</taxon>
        <taxon>Spermatophyta</taxon>
        <taxon>Magnoliopsida</taxon>
        <taxon>eudicotyledons</taxon>
        <taxon>Gunneridae</taxon>
        <taxon>Pentapetalae</taxon>
        <taxon>rosids</taxon>
        <taxon>fabids</taxon>
        <taxon>Cucurbitales</taxon>
        <taxon>Cucurbitaceae</taxon>
        <taxon>Benincaseae</taxon>
        <taxon>Cucumis</taxon>
    </lineage>
</organism>
<dbReference type="AlphaFoldDB" id="A0A5A7UT09"/>
<feature type="compositionally biased region" description="Basic residues" evidence="1">
    <location>
        <begin position="55"/>
        <end position="65"/>
    </location>
</feature>
<evidence type="ECO:0000313" key="3">
    <source>
        <dbReference type="Proteomes" id="UP000321393"/>
    </source>
</evidence>
<feature type="compositionally biased region" description="Basic and acidic residues" evidence="1">
    <location>
        <begin position="41"/>
        <end position="54"/>
    </location>
</feature>
<evidence type="ECO:0000256" key="1">
    <source>
        <dbReference type="SAM" id="MobiDB-lite"/>
    </source>
</evidence>
<feature type="region of interest" description="Disordered" evidence="1">
    <location>
        <begin position="41"/>
        <end position="90"/>
    </location>
</feature>
<gene>
    <name evidence="2" type="ORF">E6C27_scaffold1186G00160</name>
</gene>
<protein>
    <recommendedName>
        <fullName evidence="4">Gag protease polyprotein</fullName>
    </recommendedName>
</protein>
<feature type="compositionally biased region" description="Basic and acidic residues" evidence="1">
    <location>
        <begin position="66"/>
        <end position="79"/>
    </location>
</feature>
<name>A0A5A7UT09_CUCMM</name>
<reference evidence="2 3" key="1">
    <citation type="submission" date="2019-08" db="EMBL/GenBank/DDBJ databases">
        <title>Draft genome sequences of two oriental melons (Cucumis melo L. var makuwa).</title>
        <authorList>
            <person name="Kwon S.-Y."/>
        </authorList>
    </citation>
    <scope>NUCLEOTIDE SEQUENCE [LARGE SCALE GENOMIC DNA]</scope>
    <source>
        <strain evidence="3">cv. SW 3</strain>
        <tissue evidence="2">Leaf</tissue>
    </source>
</reference>